<accession>A0A9W5YLU1</accession>
<feature type="compositionally biased region" description="Polar residues" evidence="1">
    <location>
        <begin position="572"/>
        <end position="586"/>
    </location>
</feature>
<sequence>MVALKRFFHAEKSSPANLDGQEARAGSPGGDAHHVLPNMKTGPRMAAGHHYQTPEEQCEVTPNQMQSRPLSARSHAPPSRASTRPPGKETRHVDLLDALFSSHRYHIQSSSTLSPITPYNEDIAERNMVPFLRGLALKNAYSRPVSTLYQEEVADRNISSRSSNRSIPHSTSARSRATPPRSRQGSQRYVDSARDRPHSRAKGTRLERSASPESSVSVPQLRSEERPGSPRGGAFQKSSLRSQRSAPDLLAARSNAPEEEALSSSNEYLGVPPAHKQGDKWSNTPLPDSPTLPLSMSGDSMSETESARDTQSTPPASARQGNKKNIRDLSINTKLAARGSPGTKITHRAIQPPTPSAVDPKQAPSIAEVMNSPIPVGTPTSISSLPPFNDKVSEIMDMFRQAFASTQEVTPHPTFETLQDAIIREINSHEAFQRISFPTEPSLTPSPSQESFDRAPHVPLCQAPGLEQSLSAKEGQFSKLIRKSSFKKHKRSPEQRRSISTSVPATVFPTSQTKSRRRHTDAPLPSPGVLGNRETKQQKMESPEEQVTYMDLLQSERSFPTPPSNPGRAVSMRTNSSHGNLTNMSGAPSVLRMRAQASPVRISQISYSEDDSDDEEIIQLPSVGGTPQVCIQGVDHNNVTYMARNTTPRNAYRLMNWPRKSGSNATSRTTTTTISSERVPSRTSSRNGQQF</sequence>
<feature type="compositionally biased region" description="Low complexity" evidence="1">
    <location>
        <begin position="282"/>
        <end position="297"/>
    </location>
</feature>
<feature type="compositionally biased region" description="Low complexity" evidence="1">
    <location>
        <begin position="156"/>
        <end position="183"/>
    </location>
</feature>
<evidence type="ECO:0000313" key="2">
    <source>
        <dbReference type="EMBL" id="GKZ17926.1"/>
    </source>
</evidence>
<dbReference type="Proteomes" id="UP001143548">
    <property type="component" value="Unassembled WGS sequence"/>
</dbReference>
<feature type="region of interest" description="Disordered" evidence="1">
    <location>
        <begin position="52"/>
        <end position="91"/>
    </location>
</feature>
<comment type="caution">
    <text evidence="2">The sequence shown here is derived from an EMBL/GenBank/DDBJ whole genome shotgun (WGS) entry which is preliminary data.</text>
</comment>
<feature type="region of interest" description="Disordered" evidence="1">
    <location>
        <begin position="481"/>
        <end position="586"/>
    </location>
</feature>
<feature type="compositionally biased region" description="Basic and acidic residues" evidence="1">
    <location>
        <begin position="191"/>
        <end position="210"/>
    </location>
</feature>
<name>A0A9W5YLU1_9EURO</name>
<evidence type="ECO:0000313" key="3">
    <source>
        <dbReference type="Proteomes" id="UP001143548"/>
    </source>
</evidence>
<feature type="compositionally biased region" description="Low complexity" evidence="1">
    <location>
        <begin position="661"/>
        <end position="676"/>
    </location>
</feature>
<protein>
    <submittedName>
        <fullName evidence="2">Uncharacterized protein</fullName>
    </submittedName>
</protein>
<evidence type="ECO:0000256" key="1">
    <source>
        <dbReference type="SAM" id="MobiDB-lite"/>
    </source>
</evidence>
<feature type="region of interest" description="Disordered" evidence="1">
    <location>
        <begin position="1"/>
        <end position="33"/>
    </location>
</feature>
<feature type="compositionally biased region" description="Basic and acidic residues" evidence="1">
    <location>
        <begin position="533"/>
        <end position="542"/>
    </location>
</feature>
<proteinExistence type="predicted"/>
<dbReference type="AlphaFoldDB" id="A0A9W5YLU1"/>
<feature type="region of interest" description="Disordered" evidence="1">
    <location>
        <begin position="657"/>
        <end position="691"/>
    </location>
</feature>
<dbReference type="EMBL" id="BROQ01000008">
    <property type="protein sequence ID" value="GKZ17926.1"/>
    <property type="molecule type" value="Genomic_DNA"/>
</dbReference>
<feature type="compositionally biased region" description="Polar residues" evidence="1">
    <location>
        <begin position="498"/>
        <end position="513"/>
    </location>
</feature>
<feature type="region of interest" description="Disordered" evidence="1">
    <location>
        <begin position="153"/>
        <end position="361"/>
    </location>
</feature>
<feature type="compositionally biased region" description="Polar residues" evidence="1">
    <location>
        <begin position="681"/>
        <end position="691"/>
    </location>
</feature>
<organism evidence="2 3">
    <name type="scientific">Aspergillus brasiliensis</name>
    <dbReference type="NCBI Taxonomy" id="319629"/>
    <lineage>
        <taxon>Eukaryota</taxon>
        <taxon>Fungi</taxon>
        <taxon>Dikarya</taxon>
        <taxon>Ascomycota</taxon>
        <taxon>Pezizomycotina</taxon>
        <taxon>Eurotiomycetes</taxon>
        <taxon>Eurotiomycetidae</taxon>
        <taxon>Eurotiales</taxon>
        <taxon>Aspergillaceae</taxon>
        <taxon>Aspergillus</taxon>
        <taxon>Aspergillus subgen. Circumdati</taxon>
    </lineage>
</organism>
<feature type="compositionally biased region" description="Polar residues" evidence="1">
    <location>
        <begin position="236"/>
        <end position="245"/>
    </location>
</feature>
<reference evidence="2" key="1">
    <citation type="submission" date="2022-07" db="EMBL/GenBank/DDBJ databases">
        <title>Taxonomy of Aspergillus series Nigri: significant species reduction supported by multi-species coalescent approaches.</title>
        <authorList>
            <person name="Bian C."/>
            <person name="Kusuya Y."/>
            <person name="Sklenar F."/>
            <person name="D'hooge E."/>
            <person name="Yaguchi T."/>
            <person name="Takahashi H."/>
            <person name="Hubka V."/>
        </authorList>
    </citation>
    <scope>NUCLEOTIDE SEQUENCE</scope>
    <source>
        <strain evidence="2">CBS 733.88</strain>
    </source>
</reference>
<gene>
    <name evidence="2" type="ORF">AbraCBS73388_010866</name>
</gene>
<feature type="compositionally biased region" description="Polar residues" evidence="1">
    <location>
        <begin position="211"/>
        <end position="220"/>
    </location>
</feature>
<feature type="compositionally biased region" description="Basic residues" evidence="1">
    <location>
        <begin position="481"/>
        <end position="491"/>
    </location>
</feature>
<feature type="compositionally biased region" description="Polar residues" evidence="1">
    <location>
        <begin position="298"/>
        <end position="315"/>
    </location>
</feature>
<feature type="compositionally biased region" description="Low complexity" evidence="1">
    <location>
        <begin position="67"/>
        <end position="85"/>
    </location>
</feature>